<dbReference type="FunFam" id="3.40.50.2000:FF:000040">
    <property type="entry name" value="UDP-glycosyltransferase 76C1"/>
    <property type="match status" value="1"/>
</dbReference>
<dbReference type="InterPro" id="IPR002213">
    <property type="entry name" value="UDP_glucos_trans"/>
</dbReference>
<evidence type="ECO:0000256" key="6">
    <source>
        <dbReference type="RuleBase" id="RU362057"/>
    </source>
</evidence>
<dbReference type="PANTHER" id="PTHR11926:SF1392">
    <property type="entry name" value="GLYCOSYLTRANSFERASE"/>
    <property type="match status" value="1"/>
</dbReference>
<dbReference type="EC" id="2.4.1.-" evidence="6"/>
<evidence type="ECO:0000256" key="3">
    <source>
        <dbReference type="ARBA" id="ARBA00022679"/>
    </source>
</evidence>
<dbReference type="InterPro" id="IPR035595">
    <property type="entry name" value="UDP_glycos_trans_CS"/>
</dbReference>
<dbReference type="CDD" id="cd03784">
    <property type="entry name" value="GT1_Gtf-like"/>
    <property type="match status" value="1"/>
</dbReference>
<dbReference type="Pfam" id="PF00201">
    <property type="entry name" value="UDPGT"/>
    <property type="match status" value="1"/>
</dbReference>
<dbReference type="GO" id="GO:0080043">
    <property type="term" value="F:quercetin 3-O-glucosyltransferase activity"/>
    <property type="evidence" value="ECO:0007669"/>
    <property type="project" value="TreeGrafter"/>
</dbReference>
<dbReference type="Gene3D" id="3.40.50.2000">
    <property type="entry name" value="Glycogen Phosphorylase B"/>
    <property type="match status" value="2"/>
</dbReference>
<sequence length="482" mass="54774">MDSQTSSSASPHVLIFPVPMLGHINPMLKLAQLLCLAKLNVTFLNTAYNHRRLLQYTDVEARLARFPGFRFEIIPDGLPDDHPRSGERANEVYRSLELTATPILKEILIRLRDDLNSPVTCFIADGMFGYAYDVGEEVGIPVIAFRTISSCCFWIYFNMPNLIDAEQIPFQDDDLDELVNNIPGMEAFLRYRDLPSFCRVKDVNDSHFRRVTNATRRTQRANSLILNTFEELEGPIVNLIRAHCSSNIYSIGPLHTQLNYRLGRTESDKITLNNSLWEVDRSCIKWLDDKPKKSVVYVSFGSITTISKEQLMEIWAGLVQSNKFFLWVMRPNSITGDNPTQAVDPEILEGTEKRGYMVGWTPQEEVLAHQAIGGFLTHSGWNSTLESIEAGVPMVCWPYFADQQVNSRYVSHVWKIGLDMKDKCHRDIVENMVNDMMENMKDGLLSSVTEFSQAVKRSVAEGGTSSCNLDRLIDDIRAMARK</sequence>
<dbReference type="PANTHER" id="PTHR11926">
    <property type="entry name" value="GLUCOSYL/GLUCURONOSYL TRANSFERASES"/>
    <property type="match status" value="1"/>
</dbReference>
<accession>A0A0A1H7L9</accession>
<organism evidence="7">
    <name type="scientific">Fagopyrum esculentum</name>
    <name type="common">Common buckwheat</name>
    <name type="synonym">Polygonum fagopyrum</name>
    <dbReference type="NCBI Taxonomy" id="3617"/>
    <lineage>
        <taxon>Eukaryota</taxon>
        <taxon>Viridiplantae</taxon>
        <taxon>Streptophyta</taxon>
        <taxon>Embryophyta</taxon>
        <taxon>Tracheophyta</taxon>
        <taxon>Spermatophyta</taxon>
        <taxon>Magnoliopsida</taxon>
        <taxon>eudicotyledons</taxon>
        <taxon>Gunneridae</taxon>
        <taxon>Pentapetalae</taxon>
        <taxon>Caryophyllales</taxon>
        <taxon>Polygonaceae</taxon>
        <taxon>Polygonoideae</taxon>
        <taxon>Fagopyreae</taxon>
        <taxon>Fagopyrum</taxon>
    </lineage>
</organism>
<evidence type="ECO:0000256" key="4">
    <source>
        <dbReference type="ARBA" id="ARBA00051827"/>
    </source>
</evidence>
<evidence type="ECO:0000313" key="7">
    <source>
        <dbReference type="EMBL" id="BAP90373.1"/>
    </source>
</evidence>
<gene>
    <name evidence="7" type="primary">FeGT12</name>
</gene>
<dbReference type="GO" id="GO:0102970">
    <property type="term" value="F:7-deoxyloganetic acid glucosyltransferase activity"/>
    <property type="evidence" value="ECO:0007669"/>
    <property type="project" value="UniProtKB-EC"/>
</dbReference>
<proteinExistence type="evidence at transcript level"/>
<keyword evidence="3 5" id="KW-0808">Transferase</keyword>
<keyword evidence="2 5" id="KW-0328">Glycosyltransferase</keyword>
<dbReference type="FunFam" id="3.40.50.2000:FF:000065">
    <property type="entry name" value="Glycosyltransferase"/>
    <property type="match status" value="1"/>
</dbReference>
<dbReference type="PROSITE" id="PS00375">
    <property type="entry name" value="UDPGT"/>
    <property type="match status" value="1"/>
</dbReference>
<evidence type="ECO:0000256" key="5">
    <source>
        <dbReference type="RuleBase" id="RU003718"/>
    </source>
</evidence>
<evidence type="ECO:0000256" key="1">
    <source>
        <dbReference type="ARBA" id="ARBA00009995"/>
    </source>
</evidence>
<dbReference type="GO" id="GO:0080044">
    <property type="term" value="F:quercetin 7-O-glucosyltransferase activity"/>
    <property type="evidence" value="ECO:0007669"/>
    <property type="project" value="TreeGrafter"/>
</dbReference>
<protein>
    <recommendedName>
        <fullName evidence="6">Glycosyltransferase</fullName>
        <ecNumber evidence="6">2.4.1.-</ecNumber>
    </recommendedName>
</protein>
<dbReference type="SUPFAM" id="SSF53756">
    <property type="entry name" value="UDP-Glycosyltransferase/glycogen phosphorylase"/>
    <property type="match status" value="1"/>
</dbReference>
<comment type="similarity">
    <text evidence="1 5">Belongs to the UDP-glycosyltransferase family.</text>
</comment>
<comment type="catalytic activity">
    <reaction evidence="4">
        <text>7-deoxyloganetate + UDP-alpha-D-glucose = 7-deoxyloganate + UDP + H(+)</text>
        <dbReference type="Rhea" id="RHEA:39895"/>
        <dbReference type="ChEBI" id="CHEBI:15378"/>
        <dbReference type="ChEBI" id="CHEBI:58223"/>
        <dbReference type="ChEBI" id="CHEBI:58885"/>
        <dbReference type="ChEBI" id="CHEBI:76844"/>
        <dbReference type="ChEBI" id="CHEBI:76846"/>
        <dbReference type="EC" id="2.4.1.323"/>
    </reaction>
</comment>
<reference evidence="7" key="1">
    <citation type="journal article" date="2014" name="Plant J.">
        <title>Purification, molecular cloning and functional characterization of flavonoid C-glucosyltransferases from Fagopyrum esculentum M. (buckwheat) cotyledon.</title>
        <authorList>
            <person name="Nagatomo Y."/>
            <person name="Usui S."/>
            <person name="Ito T."/>
            <person name="Kato A."/>
            <person name="Shimosaka M."/>
            <person name="Taguchi G."/>
        </authorList>
    </citation>
    <scope>NUCLEOTIDE SEQUENCE</scope>
</reference>
<name>A0A0A1H7L9_FAGES</name>
<dbReference type="AlphaFoldDB" id="A0A0A1H7L9"/>
<dbReference type="EMBL" id="AB909388">
    <property type="protein sequence ID" value="BAP90373.1"/>
    <property type="molecule type" value="mRNA"/>
</dbReference>
<evidence type="ECO:0000256" key="2">
    <source>
        <dbReference type="ARBA" id="ARBA00022676"/>
    </source>
</evidence>